<dbReference type="SUPFAM" id="SSF53474">
    <property type="entry name" value="alpha/beta-Hydrolases"/>
    <property type="match status" value="1"/>
</dbReference>
<evidence type="ECO:0000313" key="4">
    <source>
        <dbReference type="EMBL" id="URF03157.1"/>
    </source>
</evidence>
<organism evidence="4 6">
    <name type="scientific">Cupriavidus campinensis</name>
    <dbReference type="NCBI Taxonomy" id="151783"/>
    <lineage>
        <taxon>Bacteria</taxon>
        <taxon>Pseudomonadati</taxon>
        <taxon>Pseudomonadota</taxon>
        <taxon>Betaproteobacteria</taxon>
        <taxon>Burkholderiales</taxon>
        <taxon>Burkholderiaceae</taxon>
        <taxon>Cupriavidus</taxon>
    </lineage>
</organism>
<reference evidence="4" key="2">
    <citation type="journal article" date="2022" name="Microbiol. Resour. Announc.">
        <title>Genome Sequence of Cupriavidus campinensis Strain G5, a Member of a Bacterial Consortium Capable of Polyethylene Degradation.</title>
        <authorList>
            <person name="Schneider B."/>
            <person name="Pfeiffer F."/>
            <person name="Dyall-Smith M."/>
            <person name="Kunte H.J."/>
        </authorList>
    </citation>
    <scope>NUCLEOTIDE SEQUENCE</scope>
    <source>
        <strain evidence="4">G5</strain>
    </source>
</reference>
<dbReference type="EMBL" id="CP097330">
    <property type="protein sequence ID" value="URF03157.1"/>
    <property type="molecule type" value="Genomic_DNA"/>
</dbReference>
<reference evidence="3 5" key="1">
    <citation type="submission" date="2019-05" db="EMBL/GenBank/DDBJ databases">
        <title>Whole genome sequence analysis of Cupriavidus campinensis S14E4C strain.</title>
        <authorList>
            <person name="Abbaszade G."/>
            <person name="Szabo A."/>
            <person name="Toumi M."/>
            <person name="Toth E."/>
        </authorList>
    </citation>
    <scope>NUCLEOTIDE SEQUENCE [LARGE SCALE GENOMIC DNA]</scope>
    <source>
        <strain evidence="3 5">S14E4C</strain>
    </source>
</reference>
<evidence type="ECO:0000313" key="3">
    <source>
        <dbReference type="EMBL" id="TSP11356.1"/>
    </source>
</evidence>
<evidence type="ECO:0000313" key="5">
    <source>
        <dbReference type="Proteomes" id="UP000318943"/>
    </source>
</evidence>
<dbReference type="AlphaFoldDB" id="A0AAE9HZD6"/>
<evidence type="ECO:0000259" key="2">
    <source>
        <dbReference type="Pfam" id="PF00561"/>
    </source>
</evidence>
<dbReference type="RefSeq" id="WP_144199374.1">
    <property type="nucleotide sequence ID" value="NZ_CAJPVH010000057.1"/>
</dbReference>
<reference evidence="4" key="3">
    <citation type="submission" date="2022-05" db="EMBL/GenBank/DDBJ databases">
        <authorList>
            <person name="Kunte H.-J."/>
        </authorList>
    </citation>
    <scope>NUCLEOTIDE SEQUENCE</scope>
    <source>
        <strain evidence="4">G5</strain>
    </source>
</reference>
<keyword evidence="1" id="KW-0732">Signal</keyword>
<evidence type="ECO:0000256" key="1">
    <source>
        <dbReference type="SAM" id="SignalP"/>
    </source>
</evidence>
<dbReference type="Pfam" id="PF00561">
    <property type="entry name" value="Abhydrolase_1"/>
    <property type="match status" value="1"/>
</dbReference>
<dbReference type="KEGG" id="ccam:M5D45_11445"/>
<feature type="domain" description="AB hydrolase-1" evidence="2">
    <location>
        <begin position="35"/>
        <end position="145"/>
    </location>
</feature>
<accession>A0AAE9HZD6</accession>
<dbReference type="Proteomes" id="UP001056132">
    <property type="component" value="Chromosome 1"/>
</dbReference>
<dbReference type="Gene3D" id="3.40.50.1820">
    <property type="entry name" value="alpha/beta hydrolase"/>
    <property type="match status" value="1"/>
</dbReference>
<evidence type="ECO:0000313" key="6">
    <source>
        <dbReference type="Proteomes" id="UP001056132"/>
    </source>
</evidence>
<gene>
    <name evidence="3" type="ORF">FGG12_17090</name>
    <name evidence="4" type="ORF">M5D45_11445</name>
</gene>
<dbReference type="InterPro" id="IPR029058">
    <property type="entry name" value="AB_hydrolase_fold"/>
</dbReference>
<name>A0AAE9HZD6_9BURK</name>
<dbReference type="InterPro" id="IPR000073">
    <property type="entry name" value="AB_hydrolase_1"/>
</dbReference>
<feature type="chain" id="PRO_5042152081" evidence="1">
    <location>
        <begin position="29"/>
        <end position="307"/>
    </location>
</feature>
<dbReference type="EMBL" id="VCIZ01000010">
    <property type="protein sequence ID" value="TSP11356.1"/>
    <property type="molecule type" value="Genomic_DNA"/>
</dbReference>
<sequence length="307" mass="31812">MIRKLLRQSAFALGILGCLFTVSSPAHAGYTTTKYPIVLIHGWGGWDSLAGFYSYFYGIPLALEADGADVYVLQVSAVNSTETRGEQALEQIQQILAATGAEKVNLIGHSHGGPTSRYVAGVRPDLVASVTAVGAPNWGVPFADAATGLGSFSQSVVNSVTTAVGTLIDLLSGGGQPQSSAGALASLSTPGMNALNAQFPGGLPSTYCGTGAPVANGVRYYSWGGDRVLTNGADASDAALIALNAANTETSDGAIPTCSMHLGQFIKAYHLNHLDEINQLAGLSNVFETNPITIYRQHANRLQQAGL</sequence>
<protein>
    <submittedName>
        <fullName evidence="4">Triacylglycerol lipase</fullName>
    </submittedName>
</protein>
<dbReference type="PROSITE" id="PS51257">
    <property type="entry name" value="PROKAR_LIPOPROTEIN"/>
    <property type="match status" value="1"/>
</dbReference>
<keyword evidence="5" id="KW-1185">Reference proteome</keyword>
<dbReference type="Proteomes" id="UP000318943">
    <property type="component" value="Unassembled WGS sequence"/>
</dbReference>
<feature type="signal peptide" evidence="1">
    <location>
        <begin position="1"/>
        <end position="28"/>
    </location>
</feature>
<proteinExistence type="predicted"/>